<protein>
    <submittedName>
        <fullName evidence="6">DNA-binding transcriptional regulator YhcF (GntR family)</fullName>
    </submittedName>
</protein>
<keyword evidence="2 6" id="KW-0238">DNA-binding</keyword>
<dbReference type="CDD" id="cd07377">
    <property type="entry name" value="WHTH_GntR"/>
    <property type="match status" value="1"/>
</dbReference>
<keyword evidence="1" id="KW-0805">Transcription regulation</keyword>
<dbReference type="RefSeq" id="WP_133615649.1">
    <property type="nucleotide sequence ID" value="NZ_CP080492.1"/>
</dbReference>
<dbReference type="SUPFAM" id="SSF46785">
    <property type="entry name" value="Winged helix' DNA-binding domain"/>
    <property type="match status" value="1"/>
</dbReference>
<organism evidence="6 7">
    <name type="scientific">Leucobacter luti</name>
    <dbReference type="NCBI Taxonomy" id="340320"/>
    <lineage>
        <taxon>Bacteria</taxon>
        <taxon>Bacillati</taxon>
        <taxon>Actinomycetota</taxon>
        <taxon>Actinomycetes</taxon>
        <taxon>Micrococcales</taxon>
        <taxon>Microbacteriaceae</taxon>
        <taxon>Leucobacter</taxon>
    </lineage>
</organism>
<proteinExistence type="predicted"/>
<dbReference type="InterPro" id="IPR000524">
    <property type="entry name" value="Tscrpt_reg_HTH_GntR"/>
</dbReference>
<dbReference type="GO" id="GO:0003700">
    <property type="term" value="F:DNA-binding transcription factor activity"/>
    <property type="evidence" value="ECO:0007669"/>
    <property type="project" value="InterPro"/>
</dbReference>
<gene>
    <name evidence="6" type="ORF">EDF62_0545</name>
</gene>
<evidence type="ECO:0000256" key="3">
    <source>
        <dbReference type="ARBA" id="ARBA00023163"/>
    </source>
</evidence>
<evidence type="ECO:0000313" key="7">
    <source>
        <dbReference type="Proteomes" id="UP000295601"/>
    </source>
</evidence>
<feature type="region of interest" description="Disordered" evidence="4">
    <location>
        <begin position="118"/>
        <end position="138"/>
    </location>
</feature>
<evidence type="ECO:0000313" key="6">
    <source>
        <dbReference type="EMBL" id="TDP95851.1"/>
    </source>
</evidence>
<dbReference type="InterPro" id="IPR036388">
    <property type="entry name" value="WH-like_DNA-bd_sf"/>
</dbReference>
<evidence type="ECO:0000256" key="4">
    <source>
        <dbReference type="SAM" id="MobiDB-lite"/>
    </source>
</evidence>
<dbReference type="OrthoDB" id="3192286at2"/>
<dbReference type="AlphaFoldDB" id="A0A4R6S7Y9"/>
<dbReference type="SMART" id="SM00345">
    <property type="entry name" value="HTH_GNTR"/>
    <property type="match status" value="1"/>
</dbReference>
<reference evidence="6 7" key="1">
    <citation type="submission" date="2019-03" db="EMBL/GenBank/DDBJ databases">
        <title>Genomic analyses of the natural microbiome of Caenorhabditis elegans.</title>
        <authorList>
            <person name="Samuel B."/>
        </authorList>
    </citation>
    <scope>NUCLEOTIDE SEQUENCE [LARGE SCALE GENOMIC DNA]</scope>
    <source>
        <strain evidence="6 7">JUb18</strain>
    </source>
</reference>
<name>A0A4R6S7Y9_9MICO</name>
<keyword evidence="3" id="KW-0804">Transcription</keyword>
<dbReference type="Gene3D" id="1.10.10.10">
    <property type="entry name" value="Winged helix-like DNA-binding domain superfamily/Winged helix DNA-binding domain"/>
    <property type="match status" value="1"/>
</dbReference>
<dbReference type="GO" id="GO:0003677">
    <property type="term" value="F:DNA binding"/>
    <property type="evidence" value="ECO:0007669"/>
    <property type="project" value="UniProtKB-KW"/>
</dbReference>
<dbReference type="PANTHER" id="PTHR38445">
    <property type="entry name" value="HTH-TYPE TRANSCRIPTIONAL REPRESSOR YTRA"/>
    <property type="match status" value="1"/>
</dbReference>
<keyword evidence="7" id="KW-1185">Reference proteome</keyword>
<dbReference type="InterPro" id="IPR036390">
    <property type="entry name" value="WH_DNA-bd_sf"/>
</dbReference>
<evidence type="ECO:0000256" key="2">
    <source>
        <dbReference type="ARBA" id="ARBA00023125"/>
    </source>
</evidence>
<dbReference type="PANTHER" id="PTHR38445:SF7">
    <property type="entry name" value="GNTR-FAMILY TRANSCRIPTIONAL REGULATOR"/>
    <property type="match status" value="1"/>
</dbReference>
<dbReference type="EMBL" id="SNYA01000001">
    <property type="protein sequence ID" value="TDP95851.1"/>
    <property type="molecule type" value="Genomic_DNA"/>
</dbReference>
<dbReference type="PROSITE" id="PS50949">
    <property type="entry name" value="HTH_GNTR"/>
    <property type="match status" value="1"/>
</dbReference>
<accession>A0A4R6S7Y9</accession>
<feature type="domain" description="HTH gntR-type" evidence="5">
    <location>
        <begin position="11"/>
        <end position="79"/>
    </location>
</feature>
<sequence>MLVRIDEASELPLYTQIANSVREDIASGRVGPGQVLPPAREVATGLEINVHTVLRAYQLLRDEGLVDLKRRRGAVITAAAGAVAELRGEVAALVAHAASLGVSPALLASVVATTTPAPVPPAPLGRGVATAESHREAA</sequence>
<evidence type="ECO:0000256" key="1">
    <source>
        <dbReference type="ARBA" id="ARBA00023015"/>
    </source>
</evidence>
<dbReference type="Pfam" id="PF00392">
    <property type="entry name" value="GntR"/>
    <property type="match status" value="1"/>
</dbReference>
<comment type="caution">
    <text evidence="6">The sequence shown here is derived from an EMBL/GenBank/DDBJ whole genome shotgun (WGS) entry which is preliminary data.</text>
</comment>
<evidence type="ECO:0000259" key="5">
    <source>
        <dbReference type="PROSITE" id="PS50949"/>
    </source>
</evidence>
<dbReference type="Proteomes" id="UP000295601">
    <property type="component" value="Unassembled WGS sequence"/>
</dbReference>